<keyword evidence="6" id="KW-0811">Translocation</keyword>
<evidence type="ECO:0000313" key="12">
    <source>
        <dbReference type="Proteomes" id="UP001176517"/>
    </source>
</evidence>
<dbReference type="Pfam" id="PF04096">
    <property type="entry name" value="Nucleoporin2"/>
    <property type="match status" value="1"/>
</dbReference>
<organism evidence="11 12">
    <name type="scientific">Tilletia horrida</name>
    <dbReference type="NCBI Taxonomy" id="155126"/>
    <lineage>
        <taxon>Eukaryota</taxon>
        <taxon>Fungi</taxon>
        <taxon>Dikarya</taxon>
        <taxon>Basidiomycota</taxon>
        <taxon>Ustilaginomycotina</taxon>
        <taxon>Exobasidiomycetes</taxon>
        <taxon>Tilletiales</taxon>
        <taxon>Tilletiaceae</taxon>
        <taxon>Tilletia</taxon>
    </lineage>
</organism>
<proteinExistence type="inferred from homology"/>
<dbReference type="GO" id="GO:0000973">
    <property type="term" value="P:post-transcriptional tethering of RNA polymerase II gene DNA at nuclear periphery"/>
    <property type="evidence" value="ECO:0007669"/>
    <property type="project" value="TreeGrafter"/>
</dbReference>
<feature type="compositionally biased region" description="Acidic residues" evidence="9">
    <location>
        <begin position="256"/>
        <end position="269"/>
    </location>
</feature>
<keyword evidence="7" id="KW-0906">Nuclear pore complex</keyword>
<feature type="region of interest" description="Disordered" evidence="9">
    <location>
        <begin position="21"/>
        <end position="42"/>
    </location>
</feature>
<evidence type="ECO:0000256" key="5">
    <source>
        <dbReference type="ARBA" id="ARBA00022927"/>
    </source>
</evidence>
<dbReference type="AlphaFoldDB" id="A0AAN6GKC6"/>
<name>A0AAN6GKC6_9BASI</name>
<dbReference type="InterPro" id="IPR036903">
    <property type="entry name" value="Nup98_auto-Pept-S59_dom_sf"/>
</dbReference>
<keyword evidence="4" id="KW-0509">mRNA transport</keyword>
<dbReference type="GO" id="GO:0044614">
    <property type="term" value="C:nuclear pore cytoplasmic filaments"/>
    <property type="evidence" value="ECO:0007669"/>
    <property type="project" value="TreeGrafter"/>
</dbReference>
<dbReference type="GO" id="GO:0034398">
    <property type="term" value="P:telomere tethering at nuclear periphery"/>
    <property type="evidence" value="ECO:0007669"/>
    <property type="project" value="TreeGrafter"/>
</dbReference>
<sequence length="356" mass="38795">MLDDSPSRGNITGRRLFGDHTLASSSAASPNEVETDSLPGGYKVSPTLAELRRMTKTELKTVHDFTVSRPGFGSVRFLPPVNLSEIPNLSTIAGGIVQIRSKECYVYPGKEECLPGTDGMITGYTPGPKAAQGEALNVAAVISLDKCWPLDRATRDPIKDPDHPRYIQHIMKLEKKADTKFLALHAATGSWQFQVKHFSRYGLDEDQAEDESKAYLKNPTDAYKPRLKLLRTTQHLSYGHHTARFDEGITSTFSSIEDDDVGDGDEDAPPVEGPGDASDRRPQDTAPIDNIVTDPRHVATHPAPPRGLVPSATPDRSMADRSGSCRQHSREMSQQVDAPIAVAARAGTHFFTGNGL</sequence>
<dbReference type="GO" id="GO:0008139">
    <property type="term" value="F:nuclear localization sequence binding"/>
    <property type="evidence" value="ECO:0007669"/>
    <property type="project" value="TreeGrafter"/>
</dbReference>
<keyword evidence="8" id="KW-0539">Nucleus</keyword>
<accession>A0AAN6GKC6</accession>
<evidence type="ECO:0000256" key="4">
    <source>
        <dbReference type="ARBA" id="ARBA00022816"/>
    </source>
</evidence>
<evidence type="ECO:0000256" key="6">
    <source>
        <dbReference type="ARBA" id="ARBA00023010"/>
    </source>
</evidence>
<comment type="subcellular location">
    <subcellularLocation>
        <location evidence="1">Nucleus</location>
        <location evidence="1">Nuclear pore complex</location>
    </subcellularLocation>
</comment>
<dbReference type="PANTHER" id="PTHR23198:SF6">
    <property type="entry name" value="NUCLEAR PORE COMPLEX PROTEIN NUP98-NUP96"/>
    <property type="match status" value="1"/>
</dbReference>
<dbReference type="PROSITE" id="PS51434">
    <property type="entry name" value="NUP_C"/>
    <property type="match status" value="1"/>
</dbReference>
<dbReference type="GO" id="GO:0017056">
    <property type="term" value="F:structural constituent of nuclear pore"/>
    <property type="evidence" value="ECO:0007669"/>
    <property type="project" value="InterPro"/>
</dbReference>
<evidence type="ECO:0000256" key="2">
    <source>
        <dbReference type="ARBA" id="ARBA00008926"/>
    </source>
</evidence>
<dbReference type="Proteomes" id="UP001176517">
    <property type="component" value="Unassembled WGS sequence"/>
</dbReference>
<evidence type="ECO:0000256" key="9">
    <source>
        <dbReference type="SAM" id="MobiDB-lite"/>
    </source>
</evidence>
<evidence type="ECO:0000256" key="7">
    <source>
        <dbReference type="ARBA" id="ARBA00023132"/>
    </source>
</evidence>
<evidence type="ECO:0000256" key="8">
    <source>
        <dbReference type="ARBA" id="ARBA00023242"/>
    </source>
</evidence>
<dbReference type="Gene3D" id="3.30.1610.10">
    <property type="entry name" value="Peptidase S59, nucleoporin"/>
    <property type="match status" value="1"/>
</dbReference>
<keyword evidence="3" id="KW-0813">Transport</keyword>
<reference evidence="11" key="1">
    <citation type="journal article" date="2023" name="PhytoFront">
        <title>Draft Genome Resources of Seven Strains of Tilletia horrida, Causal Agent of Kernel Smut of Rice.</title>
        <authorList>
            <person name="Khanal S."/>
            <person name="Antony Babu S."/>
            <person name="Zhou X.G."/>
        </authorList>
    </citation>
    <scope>NUCLEOTIDE SEQUENCE</scope>
    <source>
        <strain evidence="11">TX6</strain>
    </source>
</reference>
<dbReference type="GO" id="GO:0051028">
    <property type="term" value="P:mRNA transport"/>
    <property type="evidence" value="ECO:0007669"/>
    <property type="project" value="UniProtKB-KW"/>
</dbReference>
<dbReference type="GO" id="GO:0003723">
    <property type="term" value="F:RNA binding"/>
    <property type="evidence" value="ECO:0007669"/>
    <property type="project" value="TreeGrafter"/>
</dbReference>
<protein>
    <recommendedName>
        <fullName evidence="10">Peptidase S59 domain-containing protein</fullName>
    </recommendedName>
</protein>
<dbReference type="PANTHER" id="PTHR23198">
    <property type="entry name" value="NUCLEOPORIN"/>
    <property type="match status" value="1"/>
</dbReference>
<keyword evidence="5" id="KW-0653">Protein transport</keyword>
<evidence type="ECO:0000313" key="11">
    <source>
        <dbReference type="EMBL" id="KAK0542223.1"/>
    </source>
</evidence>
<dbReference type="GO" id="GO:0006405">
    <property type="term" value="P:RNA export from nucleus"/>
    <property type="evidence" value="ECO:0007669"/>
    <property type="project" value="TreeGrafter"/>
</dbReference>
<feature type="region of interest" description="Disordered" evidence="9">
    <location>
        <begin position="249"/>
        <end position="334"/>
    </location>
</feature>
<feature type="domain" description="Peptidase S59" evidence="10">
    <location>
        <begin position="39"/>
        <end position="198"/>
    </location>
</feature>
<dbReference type="InterPro" id="IPR007230">
    <property type="entry name" value="Nup98_auto-Pept-S59_dom"/>
</dbReference>
<dbReference type="GO" id="GO:0006606">
    <property type="term" value="P:protein import into nucleus"/>
    <property type="evidence" value="ECO:0007669"/>
    <property type="project" value="TreeGrafter"/>
</dbReference>
<evidence type="ECO:0000256" key="3">
    <source>
        <dbReference type="ARBA" id="ARBA00022448"/>
    </source>
</evidence>
<dbReference type="InterPro" id="IPR037665">
    <property type="entry name" value="Nucleoporin_S59-like"/>
</dbReference>
<evidence type="ECO:0000256" key="1">
    <source>
        <dbReference type="ARBA" id="ARBA00004567"/>
    </source>
</evidence>
<keyword evidence="12" id="KW-1185">Reference proteome</keyword>
<comment type="similarity">
    <text evidence="2">Belongs to the nucleoporin GLFG family.</text>
</comment>
<evidence type="ECO:0000259" key="10">
    <source>
        <dbReference type="PROSITE" id="PS51434"/>
    </source>
</evidence>
<gene>
    <name evidence="11" type="ORF">OC846_006801</name>
</gene>
<dbReference type="SUPFAM" id="SSF82215">
    <property type="entry name" value="C-terminal autoproteolytic domain of nucleoporin nup98"/>
    <property type="match status" value="1"/>
</dbReference>
<dbReference type="EMBL" id="JAPDMZ010000586">
    <property type="protein sequence ID" value="KAK0542223.1"/>
    <property type="molecule type" value="Genomic_DNA"/>
</dbReference>
<comment type="caution">
    <text evidence="11">The sequence shown here is derived from an EMBL/GenBank/DDBJ whole genome shotgun (WGS) entry which is preliminary data.</text>
</comment>